<dbReference type="InterPro" id="IPR057670">
    <property type="entry name" value="SH3_retrovirus"/>
</dbReference>
<dbReference type="EMBL" id="JAJFAZ020000004">
    <property type="protein sequence ID" value="KAI5334004.1"/>
    <property type="molecule type" value="Genomic_DNA"/>
</dbReference>
<proteinExistence type="predicted"/>
<keyword evidence="3" id="KW-1185">Reference proteome</keyword>
<organism evidence="2 3">
    <name type="scientific">Prunus dulcis</name>
    <name type="common">Almond</name>
    <name type="synonym">Amygdalus dulcis</name>
    <dbReference type="NCBI Taxonomy" id="3755"/>
    <lineage>
        <taxon>Eukaryota</taxon>
        <taxon>Viridiplantae</taxon>
        <taxon>Streptophyta</taxon>
        <taxon>Embryophyta</taxon>
        <taxon>Tracheophyta</taxon>
        <taxon>Spermatophyta</taxon>
        <taxon>Magnoliopsida</taxon>
        <taxon>eudicotyledons</taxon>
        <taxon>Gunneridae</taxon>
        <taxon>Pentapetalae</taxon>
        <taxon>rosids</taxon>
        <taxon>fabids</taxon>
        <taxon>Rosales</taxon>
        <taxon>Rosaceae</taxon>
        <taxon>Amygdaloideae</taxon>
        <taxon>Amygdaleae</taxon>
        <taxon>Prunus</taxon>
    </lineage>
</organism>
<comment type="caution">
    <text evidence="2">The sequence shown here is derived from an EMBL/GenBank/DDBJ whole genome shotgun (WGS) entry which is preliminary data.</text>
</comment>
<dbReference type="InterPro" id="IPR039537">
    <property type="entry name" value="Retrotran_Ty1/copia-like"/>
</dbReference>
<dbReference type="PANTHER" id="PTHR42648:SF18">
    <property type="entry name" value="RETROTRANSPOSON, UNCLASSIFIED-LIKE PROTEIN"/>
    <property type="match status" value="1"/>
</dbReference>
<dbReference type="InterPro" id="IPR012337">
    <property type="entry name" value="RNaseH-like_sf"/>
</dbReference>
<sequence length="203" mass="23047">MLKEKKLPYKFWGEVVNTAVYIQNRCPTKALDNVTPFEAFSGRKPGVKHLRVFGFVWFCHVPSQLRSKLEDAAEKCIFVGYGKCEKGYRVYNLQTNKVTTSRSVIFDENSLWNWDKQTVDSITVPMRLEDTPSSSEEEYEETMIDNISSPIQVTTAAPNVDSPSDSPSSTPVKLRDITEIYARCNMSIIEPGNFAEASKDKAW</sequence>
<evidence type="ECO:0000313" key="3">
    <source>
        <dbReference type="Proteomes" id="UP001054821"/>
    </source>
</evidence>
<reference evidence="2 3" key="1">
    <citation type="journal article" date="2022" name="G3 (Bethesda)">
        <title>Whole-genome sequence and methylome profiling of the almond [Prunus dulcis (Mill.) D.A. Webb] cultivar 'Nonpareil'.</title>
        <authorList>
            <person name="D'Amico-Willman K.M."/>
            <person name="Ouma W.Z."/>
            <person name="Meulia T."/>
            <person name="Sideli G.M."/>
            <person name="Gradziel T.M."/>
            <person name="Fresnedo-Ramirez J."/>
        </authorList>
    </citation>
    <scope>NUCLEOTIDE SEQUENCE [LARGE SCALE GENOMIC DNA]</scope>
    <source>
        <strain evidence="2">Clone GOH B32 T37-40</strain>
    </source>
</reference>
<dbReference type="AlphaFoldDB" id="A0AAD4VZ89"/>
<accession>A0AAD4VZ89</accession>
<dbReference type="Pfam" id="PF25597">
    <property type="entry name" value="SH3_retrovirus"/>
    <property type="match status" value="1"/>
</dbReference>
<dbReference type="SUPFAM" id="SSF53098">
    <property type="entry name" value="Ribonuclease H-like"/>
    <property type="match status" value="1"/>
</dbReference>
<gene>
    <name evidence="2" type="ORF">L3X38_024137</name>
</gene>
<dbReference type="Proteomes" id="UP001054821">
    <property type="component" value="Chromosome 4"/>
</dbReference>
<evidence type="ECO:0000259" key="1">
    <source>
        <dbReference type="Pfam" id="PF25597"/>
    </source>
</evidence>
<name>A0AAD4VZ89_PRUDU</name>
<dbReference type="PANTHER" id="PTHR42648">
    <property type="entry name" value="TRANSPOSASE, PUTATIVE-RELATED"/>
    <property type="match status" value="1"/>
</dbReference>
<protein>
    <recommendedName>
        <fullName evidence="1">Retroviral polymerase SH3-like domain-containing protein</fullName>
    </recommendedName>
</protein>
<evidence type="ECO:0000313" key="2">
    <source>
        <dbReference type="EMBL" id="KAI5334004.1"/>
    </source>
</evidence>
<feature type="domain" description="Retroviral polymerase SH3-like" evidence="1">
    <location>
        <begin position="58"/>
        <end position="118"/>
    </location>
</feature>